<dbReference type="Proteomes" id="UP000281028">
    <property type="component" value="Unassembled WGS sequence"/>
</dbReference>
<dbReference type="PROSITE" id="PS51257">
    <property type="entry name" value="PROKAR_LIPOPROTEIN"/>
    <property type="match status" value="1"/>
</dbReference>
<comment type="caution">
    <text evidence="1">The sequence shown here is derived from an EMBL/GenBank/DDBJ whole genome shotgun (WGS) entry which is preliminary data.</text>
</comment>
<reference evidence="1" key="1">
    <citation type="submission" date="2020-05" db="EMBL/GenBank/DDBJ databases">
        <title>Chitinophaga laudate sp. nov., isolated from a tropical peat swamp.</title>
        <authorList>
            <person name="Goh C.B.S."/>
            <person name="Lee M.S."/>
            <person name="Parimannan S."/>
            <person name="Pasbakhsh P."/>
            <person name="Yule C.M."/>
            <person name="Rajandas H."/>
            <person name="Loke S."/>
            <person name="Croft L."/>
            <person name="Tan J.B.L."/>
        </authorList>
    </citation>
    <scope>NUCLEOTIDE SEQUENCE</scope>
    <source>
        <strain evidence="1">Mgbs1</strain>
    </source>
</reference>
<name>A0A433WK06_9BACT</name>
<keyword evidence="2" id="KW-1185">Reference proteome</keyword>
<evidence type="ECO:0000313" key="1">
    <source>
        <dbReference type="EMBL" id="NSL88087.1"/>
    </source>
</evidence>
<organism evidence="1 2">
    <name type="scientific">Chitinophaga solisilvae</name>
    <dbReference type="NCBI Taxonomy" id="1233460"/>
    <lineage>
        <taxon>Bacteria</taxon>
        <taxon>Pseudomonadati</taxon>
        <taxon>Bacteroidota</taxon>
        <taxon>Chitinophagia</taxon>
        <taxon>Chitinophagales</taxon>
        <taxon>Chitinophagaceae</taxon>
        <taxon>Chitinophaga</taxon>
    </lineage>
</organism>
<dbReference type="EMBL" id="RIAR02000001">
    <property type="protein sequence ID" value="NSL88087.1"/>
    <property type="molecule type" value="Genomic_DNA"/>
</dbReference>
<accession>A0A433WK06</accession>
<dbReference type="AlphaFoldDB" id="A0A433WK06"/>
<gene>
    <name evidence="1" type="ORF">ECE50_014665</name>
</gene>
<protein>
    <submittedName>
        <fullName evidence="1">Uncharacterized protein</fullName>
    </submittedName>
</protein>
<evidence type="ECO:0000313" key="2">
    <source>
        <dbReference type="Proteomes" id="UP000281028"/>
    </source>
</evidence>
<proteinExistence type="predicted"/>
<sequence>MKNSTYKFKQKAVYLIGFLGIVLYACSKTGFDNPGEMNNEKSSFNNTTAMFTSTCLDPTDVFDPYYFAAPYKCPQNADQVRVNKSMIKTAKWADSVLPSLPTPPGQPVACTTNCNPYYRQVELYGSQINNIDTQIGGLLFNQGVKLTVYVLQNGVYGGATYVGISKPDVGFNRCFGFYPGSGNVASYPDYPGQILDNAGIRYTVKMSVNLTGLSVNKVINHLTNQLPSNGNYTYSLNSFNGTSYAIKALKEAGINISVAENPHDFGNYLKVITAPANASIDLQPGLAPANTGIADGTIE</sequence>